<sequence>MKSFDDLTKSIQARVKSQNIEIERIKRELEKIIKHYFPKEEFKNIIVSLSLRKDTLIVRAKRKIIAQELGYYQKEIIRAIKGITKIIFQ</sequence>
<feature type="coiled-coil region" evidence="1">
    <location>
        <begin position="8"/>
        <end position="35"/>
    </location>
</feature>
<accession>A0A2H0R4C1</accession>
<gene>
    <name evidence="2" type="ORF">COV31_01590</name>
</gene>
<name>A0A2H0R4C1_9BACT</name>
<dbReference type="AlphaFoldDB" id="A0A2H0R4C1"/>
<reference evidence="2 3" key="1">
    <citation type="submission" date="2017-09" db="EMBL/GenBank/DDBJ databases">
        <title>Depth-based differentiation of microbial function through sediment-hosted aquifers and enrichment of novel symbionts in the deep terrestrial subsurface.</title>
        <authorList>
            <person name="Probst A.J."/>
            <person name="Ladd B."/>
            <person name="Jarett J.K."/>
            <person name="Geller-Mcgrath D.E."/>
            <person name="Sieber C.M."/>
            <person name="Emerson J.B."/>
            <person name="Anantharaman K."/>
            <person name="Thomas B.C."/>
            <person name="Malmstrom R."/>
            <person name="Stieglmeier M."/>
            <person name="Klingl A."/>
            <person name="Woyke T."/>
            <person name="Ryan C.M."/>
            <person name="Banfield J.F."/>
        </authorList>
    </citation>
    <scope>NUCLEOTIDE SEQUENCE [LARGE SCALE GENOMIC DNA]</scope>
    <source>
        <strain evidence="2">CG10_big_fil_rev_8_21_14_0_10_46_23</strain>
    </source>
</reference>
<comment type="caution">
    <text evidence="2">The sequence shown here is derived from an EMBL/GenBank/DDBJ whole genome shotgun (WGS) entry which is preliminary data.</text>
</comment>
<evidence type="ECO:0000256" key="1">
    <source>
        <dbReference type="SAM" id="Coils"/>
    </source>
</evidence>
<protein>
    <submittedName>
        <fullName evidence="2">Uncharacterized protein</fullName>
    </submittedName>
</protein>
<dbReference type="Proteomes" id="UP000230232">
    <property type="component" value="Unassembled WGS sequence"/>
</dbReference>
<evidence type="ECO:0000313" key="3">
    <source>
        <dbReference type="Proteomes" id="UP000230232"/>
    </source>
</evidence>
<proteinExistence type="predicted"/>
<dbReference type="EMBL" id="PCXO01000006">
    <property type="protein sequence ID" value="PIR41371.1"/>
    <property type="molecule type" value="Genomic_DNA"/>
</dbReference>
<keyword evidence="1" id="KW-0175">Coiled coil</keyword>
<organism evidence="2 3">
    <name type="scientific">Candidatus Yanofskybacteria bacterium CG10_big_fil_rev_8_21_14_0_10_46_23</name>
    <dbReference type="NCBI Taxonomy" id="1975098"/>
    <lineage>
        <taxon>Bacteria</taxon>
        <taxon>Candidatus Yanofskyibacteriota</taxon>
    </lineage>
</organism>
<evidence type="ECO:0000313" key="2">
    <source>
        <dbReference type="EMBL" id="PIR41371.1"/>
    </source>
</evidence>